<dbReference type="Pfam" id="PF02464">
    <property type="entry name" value="CinA"/>
    <property type="match status" value="1"/>
</dbReference>
<dbReference type="EMBL" id="CP006841">
    <property type="protein sequence ID" value="ALA67253.1"/>
    <property type="molecule type" value="Genomic_DNA"/>
</dbReference>
<dbReference type="RefSeq" id="WP_053412021.1">
    <property type="nucleotide sequence ID" value="NZ_CP006841.1"/>
</dbReference>
<reference evidence="2 3" key="1">
    <citation type="submission" date="2013-10" db="EMBL/GenBank/DDBJ databases">
        <title>Complete genome sequence of Corynebacterium lactis DSM 45799(T), isolated from raw cow milk.</title>
        <authorList>
            <person name="Ruckert C."/>
            <person name="Albersmeier A."/>
            <person name="Lipski A."/>
            <person name="Kalinowski J."/>
        </authorList>
    </citation>
    <scope>NUCLEOTIDE SEQUENCE [LARGE SCALE GENOMIC DNA]</scope>
    <source>
        <strain evidence="2 3">RW2-5</strain>
    </source>
</reference>
<evidence type="ECO:0000313" key="3">
    <source>
        <dbReference type="Proteomes" id="UP000058446"/>
    </source>
</evidence>
<dbReference type="KEGG" id="clw:CLAC_05445"/>
<dbReference type="STRING" id="1408189.CLAC_05445"/>
<dbReference type="PATRIC" id="fig|1408189.4.peg.1084"/>
<dbReference type="NCBIfam" id="TIGR00199">
    <property type="entry name" value="PncC_domain"/>
    <property type="match status" value="1"/>
</dbReference>
<dbReference type="InterPro" id="IPR008136">
    <property type="entry name" value="CinA_C"/>
</dbReference>
<dbReference type="InterPro" id="IPR036653">
    <property type="entry name" value="CinA-like_C"/>
</dbReference>
<dbReference type="Gene3D" id="3.90.950.20">
    <property type="entry name" value="CinA-like"/>
    <property type="match status" value="1"/>
</dbReference>
<dbReference type="OrthoDB" id="1253990at2"/>
<dbReference type="AlphaFoldDB" id="A0A0K2H009"/>
<keyword evidence="3" id="KW-1185">Reference proteome</keyword>
<accession>A0A0K2H009</accession>
<protein>
    <submittedName>
        <fullName evidence="2">Competence protein</fullName>
    </submittedName>
</protein>
<evidence type="ECO:0000313" key="2">
    <source>
        <dbReference type="EMBL" id="ALA67253.1"/>
    </source>
</evidence>
<feature type="domain" description="CinA C-terminal" evidence="1">
    <location>
        <begin position="15"/>
        <end position="169"/>
    </location>
</feature>
<gene>
    <name evidence="2" type="ORF">CLAC_05445</name>
</gene>
<dbReference type="SUPFAM" id="SSF142433">
    <property type="entry name" value="CinA-like"/>
    <property type="match status" value="1"/>
</dbReference>
<sequence length="173" mass="18102">MYSSGLSELTAQDKAGRLVRLLRERGQTLAAAESLTAGLFCAAVASVPGASAVLRGGVVTYATDTKNLLAEVPLDVLERFGPVAELTARHMALGVARKTQASWAVSLTGVAGPDMQDGHPVGEVWCGIKMDTSHDLGAVEAVRLPIRDGLGRNEIRGQAVDLAITELLTRIVG</sequence>
<name>A0A0K2H009_9CORY</name>
<evidence type="ECO:0000259" key="1">
    <source>
        <dbReference type="Pfam" id="PF02464"/>
    </source>
</evidence>
<proteinExistence type="predicted"/>
<organism evidence="2 3">
    <name type="scientific">Corynebacterium lactis RW2-5</name>
    <dbReference type="NCBI Taxonomy" id="1408189"/>
    <lineage>
        <taxon>Bacteria</taxon>
        <taxon>Bacillati</taxon>
        <taxon>Actinomycetota</taxon>
        <taxon>Actinomycetes</taxon>
        <taxon>Mycobacteriales</taxon>
        <taxon>Corynebacteriaceae</taxon>
        <taxon>Corynebacterium</taxon>
    </lineage>
</organism>
<dbReference type="Proteomes" id="UP000058446">
    <property type="component" value="Chromosome"/>
</dbReference>